<keyword evidence="3" id="KW-1185">Reference proteome</keyword>
<dbReference type="InterPro" id="IPR016181">
    <property type="entry name" value="Acyl_CoA_acyltransferase"/>
</dbReference>
<dbReference type="Pfam" id="PF00583">
    <property type="entry name" value="Acetyltransf_1"/>
    <property type="match status" value="1"/>
</dbReference>
<comment type="caution">
    <text evidence="2">The sequence shown here is derived from an EMBL/GenBank/DDBJ whole genome shotgun (WGS) entry which is preliminary data.</text>
</comment>
<proteinExistence type="predicted"/>
<gene>
    <name evidence="2" type="ORF">C7959_1423</name>
</gene>
<dbReference type="InterPro" id="IPR000182">
    <property type="entry name" value="GNAT_dom"/>
</dbReference>
<keyword evidence="2" id="KW-0808">Transferase</keyword>
<sequence length="148" mass="17181">MIRMAKEDELKVIIKMKLKMFKEAGVDDHLPNNAYDDILESYQELYKQDKMRHFCFQDQGEIVACVGGFIKEDIPFSFFNPPYYGFIGDVYTVVEYRGNGYATKLTNQVIQWLKEKNVEVIRLLASKAGEGIYKKLGFKVSDEMVLEL</sequence>
<dbReference type="CDD" id="cd04301">
    <property type="entry name" value="NAT_SF"/>
    <property type="match status" value="1"/>
</dbReference>
<dbReference type="AlphaFoldDB" id="A0A4R8GKX0"/>
<evidence type="ECO:0000259" key="1">
    <source>
        <dbReference type="PROSITE" id="PS51186"/>
    </source>
</evidence>
<dbReference type="Gene3D" id="3.40.630.30">
    <property type="match status" value="1"/>
</dbReference>
<dbReference type="PROSITE" id="PS51186">
    <property type="entry name" value="GNAT"/>
    <property type="match status" value="1"/>
</dbReference>
<reference evidence="2 3" key="1">
    <citation type="submission" date="2019-03" db="EMBL/GenBank/DDBJ databases">
        <title>Subsurface microbial communities from deep shales in Ohio and West Virginia, USA.</title>
        <authorList>
            <person name="Wrighton K."/>
        </authorList>
    </citation>
    <scope>NUCLEOTIDE SEQUENCE [LARGE SCALE GENOMIC DNA]</scope>
    <source>
        <strain evidence="2 3">MSL 6dP</strain>
    </source>
</reference>
<dbReference type="Proteomes" id="UP000295832">
    <property type="component" value="Unassembled WGS sequence"/>
</dbReference>
<dbReference type="EMBL" id="SOEG01000042">
    <property type="protein sequence ID" value="TDX46336.1"/>
    <property type="molecule type" value="Genomic_DNA"/>
</dbReference>
<dbReference type="STRING" id="926561.GCA_000379025_01204"/>
<evidence type="ECO:0000313" key="2">
    <source>
        <dbReference type="EMBL" id="TDX46336.1"/>
    </source>
</evidence>
<evidence type="ECO:0000313" key="3">
    <source>
        <dbReference type="Proteomes" id="UP000295832"/>
    </source>
</evidence>
<dbReference type="GO" id="GO:0016747">
    <property type="term" value="F:acyltransferase activity, transferring groups other than amino-acyl groups"/>
    <property type="evidence" value="ECO:0007669"/>
    <property type="project" value="InterPro"/>
</dbReference>
<organism evidence="2 3">
    <name type="scientific">Orenia marismortui</name>
    <dbReference type="NCBI Taxonomy" id="46469"/>
    <lineage>
        <taxon>Bacteria</taxon>
        <taxon>Bacillati</taxon>
        <taxon>Bacillota</taxon>
        <taxon>Clostridia</taxon>
        <taxon>Halanaerobiales</taxon>
        <taxon>Halobacteroidaceae</taxon>
        <taxon>Orenia</taxon>
    </lineage>
</organism>
<accession>A0A4R8GKX0</accession>
<dbReference type="SUPFAM" id="SSF55729">
    <property type="entry name" value="Acyl-CoA N-acyltransferases (Nat)"/>
    <property type="match status" value="1"/>
</dbReference>
<feature type="domain" description="N-acetyltransferase" evidence="1">
    <location>
        <begin position="1"/>
        <end position="148"/>
    </location>
</feature>
<protein>
    <submittedName>
        <fullName evidence="2">Acetyltransferase (GNAT) family protein</fullName>
    </submittedName>
</protein>
<name>A0A4R8GKX0_9FIRM</name>